<proteinExistence type="predicted"/>
<reference evidence="1" key="2">
    <citation type="journal article" date="2015" name="Fish Shellfish Immunol.">
        <title>Early steps in the European eel (Anguilla anguilla)-Vibrio vulnificus interaction in the gills: Role of the RtxA13 toxin.</title>
        <authorList>
            <person name="Callol A."/>
            <person name="Pajuelo D."/>
            <person name="Ebbesson L."/>
            <person name="Teles M."/>
            <person name="MacKenzie S."/>
            <person name="Amaro C."/>
        </authorList>
    </citation>
    <scope>NUCLEOTIDE SEQUENCE</scope>
</reference>
<dbReference type="AlphaFoldDB" id="A0A0E9U4P1"/>
<reference evidence="1" key="1">
    <citation type="submission" date="2014-11" db="EMBL/GenBank/DDBJ databases">
        <authorList>
            <person name="Amaro Gonzalez C."/>
        </authorList>
    </citation>
    <scope>NUCLEOTIDE SEQUENCE</scope>
</reference>
<sequence length="34" mass="3968">MHTAARKFPVKMNPVYKAAFLSRLTLIFFIADIR</sequence>
<organism evidence="1">
    <name type="scientific">Anguilla anguilla</name>
    <name type="common">European freshwater eel</name>
    <name type="synonym">Muraena anguilla</name>
    <dbReference type="NCBI Taxonomy" id="7936"/>
    <lineage>
        <taxon>Eukaryota</taxon>
        <taxon>Metazoa</taxon>
        <taxon>Chordata</taxon>
        <taxon>Craniata</taxon>
        <taxon>Vertebrata</taxon>
        <taxon>Euteleostomi</taxon>
        <taxon>Actinopterygii</taxon>
        <taxon>Neopterygii</taxon>
        <taxon>Teleostei</taxon>
        <taxon>Anguilliformes</taxon>
        <taxon>Anguillidae</taxon>
        <taxon>Anguilla</taxon>
    </lineage>
</organism>
<protein>
    <submittedName>
        <fullName evidence="1">Uncharacterized protein</fullName>
    </submittedName>
</protein>
<accession>A0A0E9U4P1</accession>
<name>A0A0E9U4P1_ANGAN</name>
<dbReference type="EMBL" id="GBXM01047708">
    <property type="protein sequence ID" value="JAH60869.1"/>
    <property type="molecule type" value="Transcribed_RNA"/>
</dbReference>
<evidence type="ECO:0000313" key="1">
    <source>
        <dbReference type="EMBL" id="JAH60869.1"/>
    </source>
</evidence>